<protein>
    <recommendedName>
        <fullName evidence="3">N-acetyltransferase domain-containing protein</fullName>
    </recommendedName>
</protein>
<evidence type="ECO:0000313" key="1">
    <source>
        <dbReference type="EMBL" id="MBB4690308.1"/>
    </source>
</evidence>
<evidence type="ECO:0000313" key="2">
    <source>
        <dbReference type="Proteomes" id="UP000542742"/>
    </source>
</evidence>
<dbReference type="RefSeq" id="WP_184949284.1">
    <property type="nucleotide sequence ID" value="NZ_BOMC01000050.1"/>
</dbReference>
<dbReference type="SUPFAM" id="SSF55729">
    <property type="entry name" value="Acyl-CoA N-acyltransferases (Nat)"/>
    <property type="match status" value="1"/>
</dbReference>
<dbReference type="AlphaFoldDB" id="A0A7W7FXU8"/>
<sequence length="184" mass="21377">MRVDVTPALPDSLLDAAWEFYRDTFDELRVLAVNRHMLYRHEFDELMADKRNDKFFVRDDEGVTGLAVMTSDLHAAPLISPDYFRHHWPDLYAENRLFFVHFVGVRPGGRGRGVFIKLLREMYKPIEAADGLVFIDVCTYNEDVHQLPEMIGKVLDRIAGYAVSTRIDSQSFWMYEFPKARADA</sequence>
<name>A0A7W7FXU8_9ACTN</name>
<accession>A0A7W7FXU8</accession>
<evidence type="ECO:0008006" key="3">
    <source>
        <dbReference type="Google" id="ProtNLM"/>
    </source>
</evidence>
<gene>
    <name evidence="1" type="ORF">BKA14_000456</name>
</gene>
<reference evidence="1 2" key="1">
    <citation type="submission" date="2020-08" db="EMBL/GenBank/DDBJ databases">
        <title>Sequencing the genomes of 1000 actinobacteria strains.</title>
        <authorList>
            <person name="Klenk H.-P."/>
        </authorList>
    </citation>
    <scope>NUCLEOTIDE SEQUENCE [LARGE SCALE GENOMIC DNA]</scope>
    <source>
        <strain evidence="1 2">DSM 45518</strain>
    </source>
</reference>
<dbReference type="EMBL" id="JACHMF010000001">
    <property type="protein sequence ID" value="MBB4690308.1"/>
    <property type="molecule type" value="Genomic_DNA"/>
</dbReference>
<dbReference type="Proteomes" id="UP000542742">
    <property type="component" value="Unassembled WGS sequence"/>
</dbReference>
<organism evidence="1 2">
    <name type="scientific">Paractinoplanes abujensis</name>
    <dbReference type="NCBI Taxonomy" id="882441"/>
    <lineage>
        <taxon>Bacteria</taxon>
        <taxon>Bacillati</taxon>
        <taxon>Actinomycetota</taxon>
        <taxon>Actinomycetes</taxon>
        <taxon>Micromonosporales</taxon>
        <taxon>Micromonosporaceae</taxon>
        <taxon>Paractinoplanes</taxon>
    </lineage>
</organism>
<comment type="caution">
    <text evidence="1">The sequence shown here is derived from an EMBL/GenBank/DDBJ whole genome shotgun (WGS) entry which is preliminary data.</text>
</comment>
<dbReference type="InterPro" id="IPR016181">
    <property type="entry name" value="Acyl_CoA_acyltransferase"/>
</dbReference>
<keyword evidence="2" id="KW-1185">Reference proteome</keyword>
<proteinExistence type="predicted"/>